<sequence>MSGEIIEGDTLGHALTNLFAVVDGDAEPDTAEYDRAMEHGLTDEQRQVADRHTGDGRFEVDESTVPTFGDKLAAGKKIPWTFTIDGVRFVKKTSMGSGSSVADSEWWWTEDGYRFTFYKHNDGPDEVSIDAA</sequence>
<dbReference type="RefSeq" id="WP_090312469.1">
    <property type="nucleotide sequence ID" value="NZ_FNFE01000011.1"/>
</dbReference>
<reference evidence="2" key="1">
    <citation type="submission" date="2016-10" db="EMBL/GenBank/DDBJ databases">
        <authorList>
            <person name="Varghese N."/>
            <person name="Submissions S."/>
        </authorList>
    </citation>
    <scope>NUCLEOTIDE SEQUENCE [LARGE SCALE GENOMIC DNA]</scope>
    <source>
        <strain evidence="2">B4,CECT 8067,JCM 17497</strain>
    </source>
</reference>
<gene>
    <name evidence="1" type="ORF">SAMN04515672_0168</name>
</gene>
<accession>A0A1G9HBI3</accession>
<evidence type="ECO:0000313" key="2">
    <source>
        <dbReference type="Proteomes" id="UP000198882"/>
    </source>
</evidence>
<dbReference type="AlphaFoldDB" id="A0A1G9HBI3"/>
<keyword evidence="2" id="KW-1185">Reference proteome</keyword>
<evidence type="ECO:0000313" key="1">
    <source>
        <dbReference type="EMBL" id="SDL09833.1"/>
    </source>
</evidence>
<name>A0A1G9HBI3_9EURY</name>
<dbReference type="EMBL" id="FNFE01000011">
    <property type="protein sequence ID" value="SDL09833.1"/>
    <property type="molecule type" value="Genomic_DNA"/>
</dbReference>
<dbReference type="STRING" id="1095776.SAMN04515672_0168"/>
<dbReference type="Proteomes" id="UP000198882">
    <property type="component" value="Unassembled WGS sequence"/>
</dbReference>
<dbReference type="OrthoDB" id="175769at2157"/>
<organism evidence="1 2">
    <name type="scientific">Natronorubrum texcoconense</name>
    <dbReference type="NCBI Taxonomy" id="1095776"/>
    <lineage>
        <taxon>Archaea</taxon>
        <taxon>Methanobacteriati</taxon>
        <taxon>Methanobacteriota</taxon>
        <taxon>Stenosarchaea group</taxon>
        <taxon>Halobacteria</taxon>
        <taxon>Halobacteriales</taxon>
        <taxon>Natrialbaceae</taxon>
        <taxon>Natronorubrum</taxon>
    </lineage>
</organism>
<protein>
    <submittedName>
        <fullName evidence="1">Uncharacterized protein</fullName>
    </submittedName>
</protein>
<proteinExistence type="predicted"/>